<evidence type="ECO:0000313" key="6">
    <source>
        <dbReference type="Proteomes" id="UP000663850"/>
    </source>
</evidence>
<feature type="region of interest" description="Disordered" evidence="3">
    <location>
        <begin position="310"/>
        <end position="343"/>
    </location>
</feature>
<dbReference type="SUPFAM" id="SSF53098">
    <property type="entry name" value="Ribonuclease H-like"/>
    <property type="match status" value="1"/>
</dbReference>
<feature type="compositionally biased region" description="Polar residues" evidence="3">
    <location>
        <begin position="498"/>
        <end position="517"/>
    </location>
</feature>
<feature type="region of interest" description="Disordered" evidence="3">
    <location>
        <begin position="179"/>
        <end position="232"/>
    </location>
</feature>
<dbReference type="InterPro" id="IPR036397">
    <property type="entry name" value="RNaseH_sf"/>
</dbReference>
<comment type="caution">
    <text evidence="5">The sequence shown here is derived from an EMBL/GenBank/DDBJ whole genome shotgun (WGS) entry which is preliminary data.</text>
</comment>
<protein>
    <recommendedName>
        <fullName evidence="4">3'-5' exonuclease domain-containing protein</fullName>
    </recommendedName>
</protein>
<feature type="compositionally biased region" description="Acidic residues" evidence="3">
    <location>
        <begin position="206"/>
        <end position="216"/>
    </location>
</feature>
<sequence length="645" mass="70541">MEALRRSASQTGGAPAPSRQMSTVAFAHTESLDSSSLPALSTSQVKYLRDMDQANYAVGQLVDRMEPLPGSRWRGVVGFDMEWTVGFGRAMRKTGLIQLSDTTTILLIQISSMESFPHRLKDLITSATILKVGVNIGADMKKLCRDFGSSYAARGVLDLSYLARAVDVGLVGTRVEDMDSGRASSGVGIAKNLDPAQTANIPNSSIEDELSDEDDPQAPTENESAIPSKREGTNELIRSGRKIISLARLVRRYLARELEKGAVRTSNWETLLSTEQKQYAANDAHTGLALYYALRKVHARSVAEGVIPVRSPPPWGNDLSPNNTTEIPPSGPRPAPPPFRAQASSHKATSAQKFVPTSELQHLTPIQLESLLPWDSLVRDLQAEFEEARAAVLVKRNKEGVDLKGRGEAVVAAAEAAAVAELVDTPSLAHASDSNSDAVGKNMVPNPLGDTYYDGPQPRNIRPQGRGIMHETRRRQAYQDKPNEALGERWPPTRVFPSRSTESLSHAPTSTTPTISEANPPLDSEKVEPQPHKSTRPPMPTRGVSPPAPSSGARLTPQHLRAYLLWHKQQLPLSQICASMRSARYPLAKSTAISYIVQALQADEQLPFEETKLKDLISLDTTNWVRENYKQFLESKVGSMEDDES</sequence>
<evidence type="ECO:0000256" key="2">
    <source>
        <dbReference type="ARBA" id="ARBA00022801"/>
    </source>
</evidence>
<accession>A0A8H3HI71</accession>
<evidence type="ECO:0000259" key="4">
    <source>
        <dbReference type="Pfam" id="PF01612"/>
    </source>
</evidence>
<dbReference type="AlphaFoldDB" id="A0A8H3HI71"/>
<dbReference type="PANTHER" id="PTHR13620:SF104">
    <property type="entry name" value="EXONUCLEASE 3'-5' DOMAIN-CONTAINING PROTEIN 2"/>
    <property type="match status" value="1"/>
</dbReference>
<dbReference type="InterPro" id="IPR051132">
    <property type="entry name" value="3-5_Exonuclease_domain"/>
</dbReference>
<dbReference type="InterPro" id="IPR002562">
    <property type="entry name" value="3'-5'_exonuclease_dom"/>
</dbReference>
<evidence type="ECO:0000256" key="1">
    <source>
        <dbReference type="ARBA" id="ARBA00022722"/>
    </source>
</evidence>
<dbReference type="PANTHER" id="PTHR13620">
    <property type="entry name" value="3-5 EXONUCLEASE"/>
    <property type="match status" value="1"/>
</dbReference>
<dbReference type="GO" id="GO:0005634">
    <property type="term" value="C:nucleus"/>
    <property type="evidence" value="ECO:0007669"/>
    <property type="project" value="TreeGrafter"/>
</dbReference>
<keyword evidence="1" id="KW-0540">Nuclease</keyword>
<name>A0A8H3HI71_9AGAM</name>
<keyword evidence="2" id="KW-0378">Hydrolase</keyword>
<evidence type="ECO:0000313" key="5">
    <source>
        <dbReference type="EMBL" id="CAE6533914.1"/>
    </source>
</evidence>
<feature type="compositionally biased region" description="Pro residues" evidence="3">
    <location>
        <begin position="329"/>
        <end position="339"/>
    </location>
</feature>
<dbReference type="EMBL" id="CAJMWZ010007185">
    <property type="protein sequence ID" value="CAE6533914.1"/>
    <property type="molecule type" value="Genomic_DNA"/>
</dbReference>
<feature type="domain" description="3'-5' exonuclease" evidence="4">
    <location>
        <begin position="240"/>
        <end position="296"/>
    </location>
</feature>
<evidence type="ECO:0000256" key="3">
    <source>
        <dbReference type="SAM" id="MobiDB-lite"/>
    </source>
</evidence>
<dbReference type="GO" id="GO:0006139">
    <property type="term" value="P:nucleobase-containing compound metabolic process"/>
    <property type="evidence" value="ECO:0007669"/>
    <property type="project" value="InterPro"/>
</dbReference>
<dbReference type="Proteomes" id="UP000663850">
    <property type="component" value="Unassembled WGS sequence"/>
</dbReference>
<feature type="domain" description="3'-5' exonuclease" evidence="4">
    <location>
        <begin position="76"/>
        <end position="150"/>
    </location>
</feature>
<dbReference type="GO" id="GO:0008408">
    <property type="term" value="F:3'-5' exonuclease activity"/>
    <property type="evidence" value="ECO:0007669"/>
    <property type="project" value="InterPro"/>
</dbReference>
<dbReference type="Pfam" id="PF01612">
    <property type="entry name" value="DNA_pol_A_exo1"/>
    <property type="match status" value="2"/>
</dbReference>
<feature type="region of interest" description="Disordered" evidence="3">
    <location>
        <begin position="429"/>
        <end position="554"/>
    </location>
</feature>
<organism evidence="5 6">
    <name type="scientific">Rhizoctonia solani</name>
    <dbReference type="NCBI Taxonomy" id="456999"/>
    <lineage>
        <taxon>Eukaryota</taxon>
        <taxon>Fungi</taxon>
        <taxon>Dikarya</taxon>
        <taxon>Basidiomycota</taxon>
        <taxon>Agaricomycotina</taxon>
        <taxon>Agaricomycetes</taxon>
        <taxon>Cantharellales</taxon>
        <taxon>Ceratobasidiaceae</taxon>
        <taxon>Rhizoctonia</taxon>
    </lineage>
</organism>
<dbReference type="InterPro" id="IPR012337">
    <property type="entry name" value="RNaseH-like_sf"/>
</dbReference>
<dbReference type="Gene3D" id="3.30.420.10">
    <property type="entry name" value="Ribonuclease H-like superfamily/Ribonuclease H"/>
    <property type="match status" value="1"/>
</dbReference>
<feature type="compositionally biased region" description="Basic and acidic residues" evidence="3">
    <location>
        <begin position="477"/>
        <end position="487"/>
    </location>
</feature>
<dbReference type="CDD" id="cd06141">
    <property type="entry name" value="WRN_exo"/>
    <property type="match status" value="1"/>
</dbReference>
<feature type="region of interest" description="Disordered" evidence="3">
    <location>
        <begin position="1"/>
        <end position="20"/>
    </location>
</feature>
<dbReference type="GO" id="GO:0005737">
    <property type="term" value="C:cytoplasm"/>
    <property type="evidence" value="ECO:0007669"/>
    <property type="project" value="TreeGrafter"/>
</dbReference>
<gene>
    <name evidence="5" type="ORF">RDB_LOCUS136250</name>
</gene>
<proteinExistence type="predicted"/>
<dbReference type="GO" id="GO:0003676">
    <property type="term" value="F:nucleic acid binding"/>
    <property type="evidence" value="ECO:0007669"/>
    <property type="project" value="InterPro"/>
</dbReference>
<reference evidence="5" key="1">
    <citation type="submission" date="2021-01" db="EMBL/GenBank/DDBJ databases">
        <authorList>
            <person name="Kaushik A."/>
        </authorList>
    </citation>
    <scope>NUCLEOTIDE SEQUENCE</scope>
    <source>
        <strain evidence="5">Type strain: AG8-Rh-89/</strain>
    </source>
</reference>